<proteinExistence type="predicted"/>
<feature type="region of interest" description="Disordered" evidence="1">
    <location>
        <begin position="86"/>
        <end position="124"/>
    </location>
</feature>
<dbReference type="PATRIC" id="fig|1286094.4.peg.511"/>
<name>S3ZUV2_9ACTN</name>
<accession>S3ZUV2</accession>
<gene>
    <name evidence="2" type="ORF">STRAU_0526</name>
</gene>
<dbReference type="Proteomes" id="UP000014629">
    <property type="component" value="Unassembled WGS sequence"/>
</dbReference>
<sequence length="124" mass="13315">MAPARAPDRHAEEEGRSAGDHGGDVQTCLDAGSALRNDSHRSHLLSPARPATAVVLVHRRATLSTLAPALDRPPLLFSHLRLSRISEPPPHPNGPPVAGFVQPVHQESNNPPSQRIEPHHPGTF</sequence>
<dbReference type="EMBL" id="AOPZ01000017">
    <property type="protein sequence ID" value="EPH46554.1"/>
    <property type="molecule type" value="Genomic_DNA"/>
</dbReference>
<comment type="caution">
    <text evidence="2">The sequence shown here is derived from an EMBL/GenBank/DDBJ whole genome shotgun (WGS) entry which is preliminary data.</text>
</comment>
<evidence type="ECO:0000313" key="2">
    <source>
        <dbReference type="EMBL" id="EPH46554.1"/>
    </source>
</evidence>
<organism evidence="2 3">
    <name type="scientific">Streptomyces aurantiacus JA 4570</name>
    <dbReference type="NCBI Taxonomy" id="1286094"/>
    <lineage>
        <taxon>Bacteria</taxon>
        <taxon>Bacillati</taxon>
        <taxon>Actinomycetota</taxon>
        <taxon>Actinomycetes</taxon>
        <taxon>Kitasatosporales</taxon>
        <taxon>Streptomycetaceae</taxon>
        <taxon>Streptomyces</taxon>
        <taxon>Streptomyces aurantiacus group</taxon>
    </lineage>
</organism>
<reference evidence="2 3" key="1">
    <citation type="submission" date="2013-02" db="EMBL/GenBank/DDBJ databases">
        <title>Draft Genome Sequence of Streptomyces aurantiacus, Which Produces Setomimycin.</title>
        <authorList>
            <person name="Gruening B.A."/>
            <person name="Praeg A."/>
            <person name="Erxleben A."/>
            <person name="Guenther S."/>
            <person name="Mueller M."/>
        </authorList>
    </citation>
    <scope>NUCLEOTIDE SEQUENCE [LARGE SCALE GENOMIC DNA]</scope>
    <source>
        <strain evidence="2 3">JA 4570</strain>
    </source>
</reference>
<evidence type="ECO:0000313" key="3">
    <source>
        <dbReference type="Proteomes" id="UP000014629"/>
    </source>
</evidence>
<feature type="region of interest" description="Disordered" evidence="1">
    <location>
        <begin position="1"/>
        <end position="49"/>
    </location>
</feature>
<protein>
    <submittedName>
        <fullName evidence="2">Uncharacterized protein</fullName>
    </submittedName>
</protein>
<keyword evidence="3" id="KW-1185">Reference proteome</keyword>
<feature type="compositionally biased region" description="Basic and acidic residues" evidence="1">
    <location>
        <begin position="1"/>
        <end position="23"/>
    </location>
</feature>
<dbReference type="AlphaFoldDB" id="S3ZUV2"/>
<evidence type="ECO:0000256" key="1">
    <source>
        <dbReference type="SAM" id="MobiDB-lite"/>
    </source>
</evidence>